<protein>
    <submittedName>
        <fullName evidence="1">Uncharacterized protein</fullName>
    </submittedName>
</protein>
<name>A0ABQ6HP30_9MICO</name>
<organism evidence="1 2">
    <name type="scientific">Arsenicicoccus piscis</name>
    <dbReference type="NCBI Taxonomy" id="673954"/>
    <lineage>
        <taxon>Bacteria</taxon>
        <taxon>Bacillati</taxon>
        <taxon>Actinomycetota</taxon>
        <taxon>Actinomycetes</taxon>
        <taxon>Micrococcales</taxon>
        <taxon>Intrasporangiaceae</taxon>
        <taxon>Arsenicicoccus</taxon>
    </lineage>
</organism>
<sequence>MPVTFSSLKDAHLTMTTTYARLVVVTVPLLDHRWQSWVASRDWGVAVHVVGFLNRVGEDFVARG</sequence>
<accession>A0ABQ6HP30</accession>
<gene>
    <name evidence="1" type="ORF">GCM10025862_22390</name>
</gene>
<dbReference type="EMBL" id="BSUJ01000001">
    <property type="protein sequence ID" value="GMA20218.1"/>
    <property type="molecule type" value="Genomic_DNA"/>
</dbReference>
<reference evidence="2" key="1">
    <citation type="journal article" date="2019" name="Int. J. Syst. Evol. Microbiol.">
        <title>The Global Catalogue of Microorganisms (GCM) 10K type strain sequencing project: providing services to taxonomists for standard genome sequencing and annotation.</title>
        <authorList>
            <consortium name="The Broad Institute Genomics Platform"/>
            <consortium name="The Broad Institute Genome Sequencing Center for Infectious Disease"/>
            <person name="Wu L."/>
            <person name="Ma J."/>
        </authorList>
    </citation>
    <scope>NUCLEOTIDE SEQUENCE [LARGE SCALE GENOMIC DNA]</scope>
    <source>
        <strain evidence="2">NBRC 105830</strain>
    </source>
</reference>
<keyword evidence="2" id="KW-1185">Reference proteome</keyword>
<dbReference type="Proteomes" id="UP001157109">
    <property type="component" value="Unassembled WGS sequence"/>
</dbReference>
<evidence type="ECO:0000313" key="2">
    <source>
        <dbReference type="Proteomes" id="UP001157109"/>
    </source>
</evidence>
<comment type="caution">
    <text evidence="1">The sequence shown here is derived from an EMBL/GenBank/DDBJ whole genome shotgun (WGS) entry which is preliminary data.</text>
</comment>
<proteinExistence type="predicted"/>
<evidence type="ECO:0000313" key="1">
    <source>
        <dbReference type="EMBL" id="GMA20218.1"/>
    </source>
</evidence>